<accession>A0A8H3W573</accession>
<protein>
    <submittedName>
        <fullName evidence="2">Ethyl tert-butyl ether degradation</fullName>
    </submittedName>
</protein>
<dbReference type="Proteomes" id="UP000434172">
    <property type="component" value="Unassembled WGS sequence"/>
</dbReference>
<comment type="similarity">
    <text evidence="1">Belongs to the tpcK family.</text>
</comment>
<dbReference type="GO" id="GO:0016491">
    <property type="term" value="F:oxidoreductase activity"/>
    <property type="evidence" value="ECO:0007669"/>
    <property type="project" value="InterPro"/>
</dbReference>
<dbReference type="InterPro" id="IPR009799">
    <property type="entry name" value="EthD_dom"/>
</dbReference>
<dbReference type="SUPFAM" id="SSF54909">
    <property type="entry name" value="Dimeric alpha+beta barrel"/>
    <property type="match status" value="1"/>
</dbReference>
<reference evidence="2 3" key="1">
    <citation type="submission" date="2019-12" db="EMBL/GenBank/DDBJ databases">
        <title>A genome sequence resource for the geographically widespread anthracnose pathogen Colletotrichum asianum.</title>
        <authorList>
            <person name="Meng Y."/>
        </authorList>
    </citation>
    <scope>NUCLEOTIDE SEQUENCE [LARGE SCALE GENOMIC DNA]</scope>
    <source>
        <strain evidence="2 3">ICMP 18580</strain>
    </source>
</reference>
<name>A0A8H3W573_9PEZI</name>
<evidence type="ECO:0000313" key="2">
    <source>
        <dbReference type="EMBL" id="KAF0322636.1"/>
    </source>
</evidence>
<gene>
    <name evidence="2" type="ORF">GQ607_010093</name>
</gene>
<dbReference type="PANTHER" id="PTHR40260">
    <property type="entry name" value="BLR8190 PROTEIN"/>
    <property type="match status" value="1"/>
</dbReference>
<dbReference type="AlphaFoldDB" id="A0A8H3W573"/>
<dbReference type="Gene3D" id="3.30.70.100">
    <property type="match status" value="1"/>
</dbReference>
<dbReference type="InterPro" id="IPR011008">
    <property type="entry name" value="Dimeric_a/b-barrel"/>
</dbReference>
<dbReference type="NCBIfam" id="TIGR02118">
    <property type="entry name" value="EthD family reductase"/>
    <property type="match status" value="1"/>
</dbReference>
<organism evidence="2 3">
    <name type="scientific">Colletotrichum asianum</name>
    <dbReference type="NCBI Taxonomy" id="702518"/>
    <lineage>
        <taxon>Eukaryota</taxon>
        <taxon>Fungi</taxon>
        <taxon>Dikarya</taxon>
        <taxon>Ascomycota</taxon>
        <taxon>Pezizomycotina</taxon>
        <taxon>Sordariomycetes</taxon>
        <taxon>Hypocreomycetidae</taxon>
        <taxon>Glomerellales</taxon>
        <taxon>Glomerellaceae</taxon>
        <taxon>Colletotrichum</taxon>
        <taxon>Colletotrichum gloeosporioides species complex</taxon>
    </lineage>
</organism>
<dbReference type="OrthoDB" id="4892971at2759"/>
<comment type="caution">
    <text evidence="2">The sequence shown here is derived from an EMBL/GenBank/DDBJ whole genome shotgun (WGS) entry which is preliminary data.</text>
</comment>
<keyword evidence="3" id="KW-1185">Reference proteome</keyword>
<dbReference type="PANTHER" id="PTHR40260:SF2">
    <property type="entry name" value="BLR8190 PROTEIN"/>
    <property type="match status" value="1"/>
</dbReference>
<proteinExistence type="inferred from homology"/>
<sequence length="106" mass="12067">MTITITVVFSNDDDAQYDLDYYFTKHMPLIQERWGKYGVKSWSVTKFQPGADGAKPLYAFGSVVYWDNLEQIKTAFGGPEVGEIMGDLFNFSNKEPIFLTGEVLHE</sequence>
<evidence type="ECO:0000313" key="3">
    <source>
        <dbReference type="Proteomes" id="UP000434172"/>
    </source>
</evidence>
<dbReference type="EMBL" id="WOWK01000059">
    <property type="protein sequence ID" value="KAF0322636.1"/>
    <property type="molecule type" value="Genomic_DNA"/>
</dbReference>
<evidence type="ECO:0000256" key="1">
    <source>
        <dbReference type="ARBA" id="ARBA00005986"/>
    </source>
</evidence>